<gene>
    <name evidence="1" type="ORF">EV702DRAFT_953773</name>
</gene>
<organism evidence="1 2">
    <name type="scientific">Suillus placidus</name>
    <dbReference type="NCBI Taxonomy" id="48579"/>
    <lineage>
        <taxon>Eukaryota</taxon>
        <taxon>Fungi</taxon>
        <taxon>Dikarya</taxon>
        <taxon>Basidiomycota</taxon>
        <taxon>Agaricomycotina</taxon>
        <taxon>Agaricomycetes</taxon>
        <taxon>Agaricomycetidae</taxon>
        <taxon>Boletales</taxon>
        <taxon>Suillineae</taxon>
        <taxon>Suillaceae</taxon>
        <taxon>Suillus</taxon>
    </lineage>
</organism>
<dbReference type="Proteomes" id="UP000714275">
    <property type="component" value="Unassembled WGS sequence"/>
</dbReference>
<evidence type="ECO:0000313" key="1">
    <source>
        <dbReference type="EMBL" id="KAG1775762.1"/>
    </source>
</evidence>
<dbReference type="EMBL" id="JABBWD010000031">
    <property type="protein sequence ID" value="KAG1775762.1"/>
    <property type="molecule type" value="Genomic_DNA"/>
</dbReference>
<proteinExistence type="predicted"/>
<feature type="non-terminal residue" evidence="1">
    <location>
        <position position="107"/>
    </location>
</feature>
<name>A0A9P6ZSC9_9AGAM</name>
<dbReference type="OrthoDB" id="3199698at2759"/>
<protein>
    <submittedName>
        <fullName evidence="1">Uncharacterized protein</fullName>
    </submittedName>
</protein>
<sequence>AQPCDASGNFLPLGTPPCSLTEQSPDDWPPFRNHTEFETAEFLYSRAQMSAPNINTLLDLWAASLLKHDDQPPFADNKDLHKTIDNIPIGGVNWQSFKIQYSGEKPA</sequence>
<comment type="caution">
    <text evidence="1">The sequence shown here is derived from an EMBL/GenBank/DDBJ whole genome shotgun (WGS) entry which is preliminary data.</text>
</comment>
<evidence type="ECO:0000313" key="2">
    <source>
        <dbReference type="Proteomes" id="UP000714275"/>
    </source>
</evidence>
<accession>A0A9P6ZSC9</accession>
<keyword evidence="2" id="KW-1185">Reference proteome</keyword>
<dbReference type="AlphaFoldDB" id="A0A9P6ZSC9"/>
<reference evidence="1" key="1">
    <citation type="journal article" date="2020" name="New Phytol.">
        <title>Comparative genomics reveals dynamic genome evolution in host specialist ectomycorrhizal fungi.</title>
        <authorList>
            <person name="Lofgren L.A."/>
            <person name="Nguyen N.H."/>
            <person name="Vilgalys R."/>
            <person name="Ruytinx J."/>
            <person name="Liao H.L."/>
            <person name="Branco S."/>
            <person name="Kuo A."/>
            <person name="LaButti K."/>
            <person name="Lipzen A."/>
            <person name="Andreopoulos W."/>
            <person name="Pangilinan J."/>
            <person name="Riley R."/>
            <person name="Hundley H."/>
            <person name="Na H."/>
            <person name="Barry K."/>
            <person name="Grigoriev I.V."/>
            <person name="Stajich J.E."/>
            <person name="Kennedy P.G."/>
        </authorList>
    </citation>
    <scope>NUCLEOTIDE SEQUENCE</scope>
    <source>
        <strain evidence="1">DOB743</strain>
    </source>
</reference>
<feature type="non-terminal residue" evidence="1">
    <location>
        <position position="1"/>
    </location>
</feature>